<reference evidence="3" key="1">
    <citation type="submission" date="2019-12" db="EMBL/GenBank/DDBJ databases">
        <authorList>
            <person name="Cremers G."/>
        </authorList>
    </citation>
    <scope>NUCLEOTIDE SEQUENCE</scope>
    <source>
        <strain evidence="3">Mbul2</strain>
        <plasmid evidence="3">1</plasmid>
    </source>
</reference>
<sequence>MEEQLSAIQELNEVLSILREGKTFKPITIRDFLWWFDAQRRTENNVRYINEQLDIVGLRTVPDYTGIWVDTPITFELVSEHQEEENEVEAQGDFNVSEASVEEQVLTGGNPTSDPSYTIGEIASANRTPVKVSPNSSLSEAMTLMMTRNFSQLPVMSNDRDVKGVISWESIGLRTSTNMHGPDVQSYMDIPHEIPISASLFNAINMIVDHNYVLIRGTDRRITGIVTATDIALQFETISTPFLLIAEIEKNIRIIIDKKLNIIDIKGACAAEHLPENFNKAADLTFGNYVRIFENSSCFSKMGLGLDKKTFADDLTEVNAVRNDVMHFSPDPLTNQELSSLRNMAALLNRLRSIGVF</sequence>
<dbReference type="Pfam" id="PF00571">
    <property type="entry name" value="CBS"/>
    <property type="match status" value="1"/>
</dbReference>
<evidence type="ECO:0000259" key="2">
    <source>
        <dbReference type="PROSITE" id="PS51371"/>
    </source>
</evidence>
<dbReference type="EMBL" id="LR743510">
    <property type="protein sequence ID" value="CAA2140045.1"/>
    <property type="molecule type" value="Genomic_DNA"/>
</dbReference>
<geneLocation type="plasmid" evidence="3">
    <name>1</name>
</geneLocation>
<keyword evidence="1" id="KW-0129">CBS domain</keyword>
<protein>
    <recommendedName>
        <fullName evidence="2">CBS domain-containing protein</fullName>
    </recommendedName>
</protein>
<accession>A0A679K592</accession>
<name>A0A679K592_9HYPH</name>
<dbReference type="Gene3D" id="3.10.580.10">
    <property type="entry name" value="CBS-domain"/>
    <property type="match status" value="1"/>
</dbReference>
<dbReference type="AlphaFoldDB" id="A0A679K592"/>
<organism evidence="3">
    <name type="scientific">Methylobacterium bullatum</name>
    <dbReference type="NCBI Taxonomy" id="570505"/>
    <lineage>
        <taxon>Bacteria</taxon>
        <taxon>Pseudomonadati</taxon>
        <taxon>Pseudomonadota</taxon>
        <taxon>Alphaproteobacteria</taxon>
        <taxon>Hyphomicrobiales</taxon>
        <taxon>Methylobacteriaceae</taxon>
        <taxon>Methylobacterium</taxon>
    </lineage>
</organism>
<feature type="domain" description="CBS" evidence="2">
    <location>
        <begin position="125"/>
        <end position="184"/>
    </location>
</feature>
<dbReference type="SMART" id="SM00116">
    <property type="entry name" value="CBS"/>
    <property type="match status" value="1"/>
</dbReference>
<proteinExistence type="predicted"/>
<dbReference type="InterPro" id="IPR000644">
    <property type="entry name" value="CBS_dom"/>
</dbReference>
<gene>
    <name evidence="3" type="ORF">MBLL_01926</name>
</gene>
<evidence type="ECO:0000256" key="1">
    <source>
        <dbReference type="PROSITE-ProRule" id="PRU00703"/>
    </source>
</evidence>
<evidence type="ECO:0000313" key="3">
    <source>
        <dbReference type="EMBL" id="CAA2140045.1"/>
    </source>
</evidence>
<dbReference type="SUPFAM" id="SSF54631">
    <property type="entry name" value="CBS-domain pair"/>
    <property type="match status" value="1"/>
</dbReference>
<dbReference type="InterPro" id="IPR046342">
    <property type="entry name" value="CBS_dom_sf"/>
</dbReference>
<dbReference type="PROSITE" id="PS51371">
    <property type="entry name" value="CBS"/>
    <property type="match status" value="1"/>
</dbReference>
<dbReference type="RefSeq" id="WP_339160509.1">
    <property type="nucleotide sequence ID" value="NZ_LR743510.1"/>
</dbReference>
<keyword evidence="3" id="KW-0614">Plasmid</keyword>